<accession>A0A5N6H060</accession>
<name>A0A5N6H060_ASPFL</name>
<protein>
    <submittedName>
        <fullName evidence="2">Uncharacterized protein</fullName>
    </submittedName>
</protein>
<keyword evidence="1" id="KW-0732">Signal</keyword>
<dbReference type="VEuPathDB" id="FungiDB:F9C07_2283430"/>
<reference evidence="2" key="1">
    <citation type="submission" date="2019-04" db="EMBL/GenBank/DDBJ databases">
        <title>Friends and foes A comparative genomics study of 23 Aspergillus species from section Flavi.</title>
        <authorList>
            <consortium name="DOE Joint Genome Institute"/>
            <person name="Kjaerbolling I."/>
            <person name="Vesth T."/>
            <person name="Frisvad J.C."/>
            <person name="Nybo J.L."/>
            <person name="Theobald S."/>
            <person name="Kildgaard S."/>
            <person name="Isbrandt T."/>
            <person name="Kuo A."/>
            <person name="Sato A."/>
            <person name="Lyhne E.K."/>
            <person name="Kogle M.E."/>
            <person name="Wiebenga A."/>
            <person name="Kun R.S."/>
            <person name="Lubbers R.J."/>
            <person name="Makela M.R."/>
            <person name="Barry K."/>
            <person name="Chovatia M."/>
            <person name="Clum A."/>
            <person name="Daum C."/>
            <person name="Haridas S."/>
            <person name="He G."/>
            <person name="LaButti K."/>
            <person name="Lipzen A."/>
            <person name="Mondo S."/>
            <person name="Riley R."/>
            <person name="Salamov A."/>
            <person name="Simmons B.A."/>
            <person name="Magnuson J.K."/>
            <person name="Henrissat B."/>
            <person name="Mortensen U.H."/>
            <person name="Larsen T.O."/>
            <person name="Devries R.P."/>
            <person name="Grigoriev I.V."/>
            <person name="Machida M."/>
            <person name="Baker S.E."/>
            <person name="Andersen M.R."/>
        </authorList>
    </citation>
    <scope>NUCLEOTIDE SEQUENCE [LARGE SCALE GENOMIC DNA]</scope>
    <source>
        <strain evidence="2">CBS 121.62</strain>
    </source>
</reference>
<dbReference type="VEuPathDB" id="FungiDB:AFLA_002463"/>
<sequence>MKSTLFKSLAVLPVLSIGAIASPLVSYAGYVYESCTGPSITATNIAATYCANVEDIPIKSFTAYVFSGVCDDAKSPVLNVYTGSNCESGLFDTVSVNSEKQCFEADTTIRYEWSSTCDVGGKGTGVCLLEYGFLLEINVDRQRNALPLSSILHAFRNPIRSVFNSCSNTSQSITQRLPGTSCSARDSIADSTSSGTCDTANGARDASDCVTESRGYEFGGACDAAVLRGGESVVRHDAGVS</sequence>
<evidence type="ECO:0000256" key="1">
    <source>
        <dbReference type="SAM" id="SignalP"/>
    </source>
</evidence>
<gene>
    <name evidence="2" type="ORF">BDV35DRAFT_379759</name>
</gene>
<dbReference type="AlphaFoldDB" id="A0A5N6H060"/>
<feature type="chain" id="PRO_5024963893" evidence="1">
    <location>
        <begin position="22"/>
        <end position="241"/>
    </location>
</feature>
<dbReference type="Proteomes" id="UP000325434">
    <property type="component" value="Unassembled WGS sequence"/>
</dbReference>
<dbReference type="EMBL" id="ML734588">
    <property type="protein sequence ID" value="KAB8247595.1"/>
    <property type="molecule type" value="Genomic_DNA"/>
</dbReference>
<feature type="signal peptide" evidence="1">
    <location>
        <begin position="1"/>
        <end position="21"/>
    </location>
</feature>
<evidence type="ECO:0000313" key="2">
    <source>
        <dbReference type="EMBL" id="KAB8247595.1"/>
    </source>
</evidence>
<organism evidence="2">
    <name type="scientific">Aspergillus flavus</name>
    <dbReference type="NCBI Taxonomy" id="5059"/>
    <lineage>
        <taxon>Eukaryota</taxon>
        <taxon>Fungi</taxon>
        <taxon>Dikarya</taxon>
        <taxon>Ascomycota</taxon>
        <taxon>Pezizomycotina</taxon>
        <taxon>Eurotiomycetes</taxon>
        <taxon>Eurotiomycetidae</taxon>
        <taxon>Eurotiales</taxon>
        <taxon>Aspergillaceae</taxon>
        <taxon>Aspergillus</taxon>
        <taxon>Aspergillus subgen. Circumdati</taxon>
    </lineage>
</organism>
<proteinExistence type="predicted"/>